<gene>
    <name evidence="1" type="ORF">BN1047_01786</name>
</gene>
<dbReference type="Proteomes" id="UP000028864">
    <property type="component" value="Unassembled WGS sequence"/>
</dbReference>
<organism evidence="1 2">
    <name type="scientific">Mycolicibacterium neoaurum</name>
    <name type="common">Mycobacterium neoaurum</name>
    <dbReference type="NCBI Taxonomy" id="1795"/>
    <lineage>
        <taxon>Bacteria</taxon>
        <taxon>Bacillati</taxon>
        <taxon>Actinomycetota</taxon>
        <taxon>Actinomycetes</taxon>
        <taxon>Mycobacteriales</taxon>
        <taxon>Mycobacteriaceae</taxon>
        <taxon>Mycolicibacterium</taxon>
    </lineage>
</organism>
<reference evidence="1" key="1">
    <citation type="submission" date="2014-05" db="EMBL/GenBank/DDBJ databases">
        <authorList>
            <person name="Urmite Genomes"/>
        </authorList>
    </citation>
    <scope>NUCLEOTIDE SEQUENCE</scope>
    <source>
        <strain evidence="1">DSM 44074</strain>
    </source>
</reference>
<dbReference type="InterPro" id="IPR025447">
    <property type="entry name" value="DUF4192"/>
</dbReference>
<protein>
    <recommendedName>
        <fullName evidence="3">DUF4192 domain-containing protein</fullName>
    </recommendedName>
</protein>
<proteinExistence type="predicted"/>
<evidence type="ECO:0008006" key="3">
    <source>
        <dbReference type="Google" id="ProtNLM"/>
    </source>
</evidence>
<evidence type="ECO:0000313" key="2">
    <source>
        <dbReference type="Proteomes" id="UP000028864"/>
    </source>
</evidence>
<dbReference type="EMBL" id="LK021338">
    <property type="protein sequence ID" value="CDQ43914.1"/>
    <property type="molecule type" value="Genomic_DNA"/>
</dbReference>
<accession>A0AAV2WI32</accession>
<name>A0AAV2WI32_MYCNE</name>
<evidence type="ECO:0000313" key="1">
    <source>
        <dbReference type="EMBL" id="CDQ43914.1"/>
    </source>
</evidence>
<reference evidence="1" key="2">
    <citation type="submission" date="2015-09" db="EMBL/GenBank/DDBJ databases">
        <title>Draft genome sequence of Mycobacterium neoaurum DSM 44074.</title>
        <authorList>
            <person name="Croce O."/>
            <person name="Robert C."/>
            <person name="Raoult D."/>
            <person name="Drancourt M."/>
        </authorList>
    </citation>
    <scope>NUCLEOTIDE SEQUENCE</scope>
    <source>
        <strain evidence="1">DSM 44074</strain>
    </source>
</reference>
<dbReference type="AlphaFoldDB" id="A0AAV2WI32"/>
<sequence>MTIIGMTQQPRGFDIGRPASLIAALPAVLGFVPEHSLTIVTLDGGEMGCVMRVDLTPGLVGNTAALAEVVAGSGHDGAVAVIVDADGADHEALADDLAGSMSEEGVDLLAVLAVDRITADGRWYCVCGCGAQGVIDDPDCSPLAAEAVLGGRRLYRRRDELQAVVSTTDPERGAGLAQALRSARRGQLSAAAARRAIESAMTLARRVAAGQEPADADIIVVVGALRDPRVRDTLYALAVGDSAAAAETLWATLARLVPVPWRQEVLTLLAFSAYARGDGPLAGIALEAAVGIDPTHRMATMLDCALQSGMRPEQIRELALSGYRIAGQLGVRLPPRLTYGRRAG</sequence>
<dbReference type="Pfam" id="PF13830">
    <property type="entry name" value="DUF4192"/>
    <property type="match status" value="1"/>
</dbReference>